<organism evidence="3 4">
    <name type="scientific">Tychonema bourrellyi FEM_GT703</name>
    <dbReference type="NCBI Taxonomy" id="2040638"/>
    <lineage>
        <taxon>Bacteria</taxon>
        <taxon>Bacillati</taxon>
        <taxon>Cyanobacteriota</taxon>
        <taxon>Cyanophyceae</taxon>
        <taxon>Oscillatoriophycideae</taxon>
        <taxon>Oscillatoriales</taxon>
        <taxon>Microcoleaceae</taxon>
        <taxon>Tychonema</taxon>
    </lineage>
</organism>
<evidence type="ECO:0000256" key="1">
    <source>
        <dbReference type="SAM" id="MobiDB-lite"/>
    </source>
</evidence>
<dbReference type="SUPFAM" id="SSF49879">
    <property type="entry name" value="SMAD/FHA domain"/>
    <property type="match status" value="1"/>
</dbReference>
<dbReference type="PROSITE" id="PS50006">
    <property type="entry name" value="FHA_DOMAIN"/>
    <property type="match status" value="1"/>
</dbReference>
<dbReference type="EMBL" id="NXIB02000190">
    <property type="protein sequence ID" value="PHX53492.1"/>
    <property type="molecule type" value="Genomic_DNA"/>
</dbReference>
<dbReference type="RefSeq" id="WP_096830706.1">
    <property type="nucleotide sequence ID" value="NZ_NXIB02000190.1"/>
</dbReference>
<gene>
    <name evidence="3" type="ORF">CP500_021230</name>
</gene>
<keyword evidence="4" id="KW-1185">Reference proteome</keyword>
<reference evidence="3" key="1">
    <citation type="submission" date="2017-10" db="EMBL/GenBank/DDBJ databases">
        <title>Draft genome sequence of the planktic cyanobacteria Tychonema bourrellyi isolated from alpine lentic freshwater.</title>
        <authorList>
            <person name="Tett A."/>
            <person name="Armanini F."/>
            <person name="Asnicar F."/>
            <person name="Boscaini A."/>
            <person name="Pasolli E."/>
            <person name="Zolfo M."/>
            <person name="Donati C."/>
            <person name="Salmaso N."/>
            <person name="Segata N."/>
        </authorList>
    </citation>
    <scope>NUCLEOTIDE SEQUENCE</scope>
    <source>
        <strain evidence="3">FEM_GT703</strain>
    </source>
</reference>
<feature type="domain" description="FHA" evidence="2">
    <location>
        <begin position="26"/>
        <end position="74"/>
    </location>
</feature>
<dbReference type="SMART" id="SM00240">
    <property type="entry name" value="FHA"/>
    <property type="match status" value="1"/>
</dbReference>
<name>A0A2G4EVC0_9CYAN</name>
<dbReference type="OrthoDB" id="514712at2"/>
<accession>A0A2G4EVC0</accession>
<evidence type="ECO:0000313" key="4">
    <source>
        <dbReference type="Proteomes" id="UP000226442"/>
    </source>
</evidence>
<feature type="compositionally biased region" description="Polar residues" evidence="1">
    <location>
        <begin position="142"/>
        <end position="151"/>
    </location>
</feature>
<protein>
    <submittedName>
        <fullName evidence="3">FHA domain-containing protein</fullName>
    </submittedName>
</protein>
<dbReference type="Proteomes" id="UP000226442">
    <property type="component" value="Unassembled WGS sequence"/>
</dbReference>
<dbReference type="Pfam" id="PF00498">
    <property type="entry name" value="FHA"/>
    <property type="match status" value="1"/>
</dbReference>
<comment type="caution">
    <text evidence="3">The sequence shown here is derived from an EMBL/GenBank/DDBJ whole genome shotgun (WGS) entry which is preliminary data.</text>
</comment>
<evidence type="ECO:0000313" key="3">
    <source>
        <dbReference type="EMBL" id="PHX53492.1"/>
    </source>
</evidence>
<sequence>MITLTLLHPIQSVPVQSWCFESEPVVRIGRSNDNDVIIYSAVVSRHHVELWNNPFGWEIINFGANGTYIDDQPISQILVVDGMTIRLGNSGPSIRIRVEGTNLQSEKVRRPPPPSPSKKDKSSAENQTLSPFREEIDDEDGASTQIDFGDF</sequence>
<dbReference type="Gene3D" id="2.60.200.20">
    <property type="match status" value="1"/>
</dbReference>
<evidence type="ECO:0000259" key="2">
    <source>
        <dbReference type="PROSITE" id="PS50006"/>
    </source>
</evidence>
<dbReference type="InterPro" id="IPR000253">
    <property type="entry name" value="FHA_dom"/>
</dbReference>
<dbReference type="AlphaFoldDB" id="A0A2G4EVC0"/>
<feature type="region of interest" description="Disordered" evidence="1">
    <location>
        <begin position="96"/>
        <end position="151"/>
    </location>
</feature>
<dbReference type="InterPro" id="IPR008984">
    <property type="entry name" value="SMAD_FHA_dom_sf"/>
</dbReference>
<proteinExistence type="predicted"/>